<name>A0ABW2CS07_9ACTN</name>
<evidence type="ECO:0000313" key="3">
    <source>
        <dbReference type="Proteomes" id="UP001596380"/>
    </source>
</evidence>
<feature type="transmembrane region" description="Helical" evidence="1">
    <location>
        <begin position="155"/>
        <end position="181"/>
    </location>
</feature>
<evidence type="ECO:0000313" key="2">
    <source>
        <dbReference type="EMBL" id="MFC6884597.1"/>
    </source>
</evidence>
<protein>
    <recommendedName>
        <fullName evidence="4">DUF1772 domain-containing protein</fullName>
    </recommendedName>
</protein>
<evidence type="ECO:0008006" key="4">
    <source>
        <dbReference type="Google" id="ProtNLM"/>
    </source>
</evidence>
<keyword evidence="1" id="KW-0812">Transmembrane</keyword>
<feature type="transmembrane region" description="Helical" evidence="1">
    <location>
        <begin position="104"/>
        <end position="134"/>
    </location>
</feature>
<dbReference type="EMBL" id="JBHSXS010000028">
    <property type="protein sequence ID" value="MFC6884597.1"/>
    <property type="molecule type" value="Genomic_DNA"/>
</dbReference>
<dbReference type="Proteomes" id="UP001596380">
    <property type="component" value="Unassembled WGS sequence"/>
</dbReference>
<keyword evidence="3" id="KW-1185">Reference proteome</keyword>
<proteinExistence type="predicted"/>
<comment type="caution">
    <text evidence="2">The sequence shown here is derived from an EMBL/GenBank/DDBJ whole genome shotgun (WGS) entry which is preliminary data.</text>
</comment>
<gene>
    <name evidence="2" type="ORF">ACFQKB_32895</name>
</gene>
<reference evidence="3" key="1">
    <citation type="journal article" date="2019" name="Int. J. Syst. Evol. Microbiol.">
        <title>The Global Catalogue of Microorganisms (GCM) 10K type strain sequencing project: providing services to taxonomists for standard genome sequencing and annotation.</title>
        <authorList>
            <consortium name="The Broad Institute Genomics Platform"/>
            <consortium name="The Broad Institute Genome Sequencing Center for Infectious Disease"/>
            <person name="Wu L."/>
            <person name="Ma J."/>
        </authorList>
    </citation>
    <scope>NUCLEOTIDE SEQUENCE [LARGE SCALE GENOMIC DNA]</scope>
    <source>
        <strain evidence="3">JCM 3369</strain>
    </source>
</reference>
<feature type="transmembrane region" description="Helical" evidence="1">
    <location>
        <begin position="20"/>
        <end position="42"/>
    </location>
</feature>
<keyword evidence="1" id="KW-0472">Membrane</keyword>
<keyword evidence="1" id="KW-1133">Transmembrane helix</keyword>
<organism evidence="2 3">
    <name type="scientific">Actinomadura yumaensis</name>
    <dbReference type="NCBI Taxonomy" id="111807"/>
    <lineage>
        <taxon>Bacteria</taxon>
        <taxon>Bacillati</taxon>
        <taxon>Actinomycetota</taxon>
        <taxon>Actinomycetes</taxon>
        <taxon>Streptosporangiales</taxon>
        <taxon>Thermomonosporaceae</taxon>
        <taxon>Actinomadura</taxon>
    </lineage>
</organism>
<feature type="transmembrane region" description="Helical" evidence="1">
    <location>
        <begin position="70"/>
        <end position="92"/>
    </location>
</feature>
<sequence>MSLTKLHSEAGMEWSTVVAYGVGYGLALSVAFTVALFAGAAASRDFLLNDYPEPIQERYGRPKSARGRRVAVAFAVVVWGVCGVPLVTAAMVGLDGALEDGLGFWSAAVCAGLVMLTLSLWDLFVVDWAVLAGLRPRLLTLPGTEGMEEYRDLRFHAVAALKGAPLVVVVALVAGGLAALLA</sequence>
<evidence type="ECO:0000256" key="1">
    <source>
        <dbReference type="SAM" id="Phobius"/>
    </source>
</evidence>
<dbReference type="RefSeq" id="WP_160820278.1">
    <property type="nucleotide sequence ID" value="NZ_JBHSXE010000001.1"/>
</dbReference>
<accession>A0ABW2CS07</accession>